<accession>A0A8H7CDY4</accession>
<proteinExistence type="predicted"/>
<name>A0A8H7CDY4_9AGAR</name>
<gene>
    <name evidence="2" type="ORF">MSAN_02410100</name>
</gene>
<feature type="region of interest" description="Disordered" evidence="1">
    <location>
        <begin position="218"/>
        <end position="237"/>
    </location>
</feature>
<dbReference type="EMBL" id="JACAZH010000052">
    <property type="protein sequence ID" value="KAF7333670.1"/>
    <property type="molecule type" value="Genomic_DNA"/>
</dbReference>
<sequence>MKNPPSAGYAFPPARTRILQRRRQTVRAVHEWRAHINWPCGAVNFSFPGASNSPRTSSTSLTRRSAPAALDLGTAASDRFPLRFLRIDYQPPRCRRKRTQVRRLALALIICPASLQFLPLRSAHTPRPPAVYPPRLRLSVHLRHASGAGRHQLLNHSKSKYCVRNLYVRDRDPVSPHRLHIFPFASYPSFRRVLVPASSPEHMAMTATAYGMRASRQHRPHHSRGADTQDRLVTPYAPKPCRRFRGTDCAPRPPASCVYSRAEQPRACRFTMSQSTYGTRGRWNSGRRVSGIQHVGEARASRIANARGGSCVSGRAAVLAGSPCAHSTVHRAAAAFSSPESRWVGRADRSAQRAPALHSRFCARHGAAMSIHSQYNEM</sequence>
<evidence type="ECO:0000313" key="2">
    <source>
        <dbReference type="EMBL" id="KAF7333670.1"/>
    </source>
</evidence>
<keyword evidence="3" id="KW-1185">Reference proteome</keyword>
<comment type="caution">
    <text evidence="2">The sequence shown here is derived from an EMBL/GenBank/DDBJ whole genome shotgun (WGS) entry which is preliminary data.</text>
</comment>
<evidence type="ECO:0000256" key="1">
    <source>
        <dbReference type="SAM" id="MobiDB-lite"/>
    </source>
</evidence>
<organism evidence="2 3">
    <name type="scientific">Mycena sanguinolenta</name>
    <dbReference type="NCBI Taxonomy" id="230812"/>
    <lineage>
        <taxon>Eukaryota</taxon>
        <taxon>Fungi</taxon>
        <taxon>Dikarya</taxon>
        <taxon>Basidiomycota</taxon>
        <taxon>Agaricomycotina</taxon>
        <taxon>Agaricomycetes</taxon>
        <taxon>Agaricomycetidae</taxon>
        <taxon>Agaricales</taxon>
        <taxon>Marasmiineae</taxon>
        <taxon>Mycenaceae</taxon>
        <taxon>Mycena</taxon>
    </lineage>
</organism>
<dbReference type="AlphaFoldDB" id="A0A8H7CDY4"/>
<dbReference type="Proteomes" id="UP000623467">
    <property type="component" value="Unassembled WGS sequence"/>
</dbReference>
<reference evidence="2" key="1">
    <citation type="submission" date="2020-05" db="EMBL/GenBank/DDBJ databases">
        <title>Mycena genomes resolve the evolution of fungal bioluminescence.</title>
        <authorList>
            <person name="Tsai I.J."/>
        </authorList>
    </citation>
    <scope>NUCLEOTIDE SEQUENCE</scope>
    <source>
        <strain evidence="2">160909Yilan</strain>
    </source>
</reference>
<evidence type="ECO:0000313" key="3">
    <source>
        <dbReference type="Proteomes" id="UP000623467"/>
    </source>
</evidence>
<protein>
    <submittedName>
        <fullName evidence="2">Uncharacterized protein</fullName>
    </submittedName>
</protein>